<feature type="modified residue" description="4-aspartylphosphate" evidence="3">
    <location>
        <position position="114"/>
    </location>
</feature>
<keyword evidence="1 3" id="KW-0597">Phosphoprotein</keyword>
<sequence length="191" mass="20287">LMAADGVALNECAAKNSAAKDTATGERDSSDRKMVADDMMPHALATTDSAADSASGPIAARGRAAVLVADDNEINQKLTLSLLDKLGIAADVAGNGSDAVDLAMMRHYDLILMDMRMPVMDGLEATRRVLASAPAGRAPVVVAMTANVLPRDRERCLEAGMTDFLSKPIQFDAVERLLQRCGIETERTRLS</sequence>
<feature type="non-terminal residue" evidence="5">
    <location>
        <position position="1"/>
    </location>
</feature>
<keyword evidence="2" id="KW-0902">Two-component regulatory system</keyword>
<evidence type="ECO:0000256" key="3">
    <source>
        <dbReference type="PROSITE-ProRule" id="PRU00169"/>
    </source>
</evidence>
<proteinExistence type="predicted"/>
<evidence type="ECO:0000256" key="2">
    <source>
        <dbReference type="ARBA" id="ARBA00023012"/>
    </source>
</evidence>
<organism evidence="5 6">
    <name type="scientific">Paenibacillus glycinis</name>
    <dbReference type="NCBI Taxonomy" id="2697035"/>
    <lineage>
        <taxon>Bacteria</taxon>
        <taxon>Bacillati</taxon>
        <taxon>Bacillota</taxon>
        <taxon>Bacilli</taxon>
        <taxon>Bacillales</taxon>
        <taxon>Paenibacillaceae</taxon>
        <taxon>Paenibacillus</taxon>
    </lineage>
</organism>
<dbReference type="PANTHER" id="PTHR45339:SF1">
    <property type="entry name" value="HYBRID SIGNAL TRANSDUCTION HISTIDINE KINASE J"/>
    <property type="match status" value="1"/>
</dbReference>
<comment type="caution">
    <text evidence="5">The sequence shown here is derived from an EMBL/GenBank/DDBJ whole genome shotgun (WGS) entry which is preliminary data.</text>
</comment>
<keyword evidence="6" id="KW-1185">Reference proteome</keyword>
<feature type="domain" description="Response regulatory" evidence="4">
    <location>
        <begin position="65"/>
        <end position="182"/>
    </location>
</feature>
<protein>
    <submittedName>
        <fullName evidence="5">Response regulator</fullName>
    </submittedName>
</protein>
<dbReference type="InterPro" id="IPR001789">
    <property type="entry name" value="Sig_transdc_resp-reg_receiver"/>
</dbReference>
<accession>A0ABW9XST3</accession>
<dbReference type="PANTHER" id="PTHR45339">
    <property type="entry name" value="HYBRID SIGNAL TRANSDUCTION HISTIDINE KINASE J"/>
    <property type="match status" value="1"/>
</dbReference>
<dbReference type="Proteomes" id="UP000665561">
    <property type="component" value="Unassembled WGS sequence"/>
</dbReference>
<dbReference type="EMBL" id="JAAAMV010000015">
    <property type="protein sequence ID" value="NBD25727.1"/>
    <property type="molecule type" value="Genomic_DNA"/>
</dbReference>
<reference evidence="5 6" key="1">
    <citation type="submission" date="2020-01" db="EMBL/GenBank/DDBJ databases">
        <title>Paenibacillus soybeanensis sp. nov. isolated from the nodules of soybean (Glycine max(L.) Merr).</title>
        <authorList>
            <person name="Wang H."/>
        </authorList>
    </citation>
    <scope>NUCLEOTIDE SEQUENCE [LARGE SCALE GENOMIC DNA]</scope>
    <source>
        <strain evidence="5 6">T1</strain>
    </source>
</reference>
<name>A0ABW9XST3_9BACL</name>
<evidence type="ECO:0000313" key="6">
    <source>
        <dbReference type="Proteomes" id="UP000665561"/>
    </source>
</evidence>
<evidence type="ECO:0000256" key="1">
    <source>
        <dbReference type="ARBA" id="ARBA00022553"/>
    </source>
</evidence>
<evidence type="ECO:0000313" key="5">
    <source>
        <dbReference type="EMBL" id="NBD25727.1"/>
    </source>
</evidence>
<dbReference type="RefSeq" id="WP_161744540.1">
    <property type="nucleotide sequence ID" value="NZ_JAAAMV010000015.1"/>
</dbReference>
<dbReference type="InterPro" id="IPR011006">
    <property type="entry name" value="CheY-like_superfamily"/>
</dbReference>
<dbReference type="CDD" id="cd17546">
    <property type="entry name" value="REC_hyHK_CKI1_RcsC-like"/>
    <property type="match status" value="1"/>
</dbReference>
<dbReference type="SMART" id="SM00448">
    <property type="entry name" value="REC"/>
    <property type="match status" value="1"/>
</dbReference>
<dbReference type="SUPFAM" id="SSF52172">
    <property type="entry name" value="CheY-like"/>
    <property type="match status" value="1"/>
</dbReference>
<dbReference type="PROSITE" id="PS50110">
    <property type="entry name" value="RESPONSE_REGULATORY"/>
    <property type="match status" value="1"/>
</dbReference>
<gene>
    <name evidence="5" type="ORF">GT019_17790</name>
</gene>
<dbReference type="Gene3D" id="3.40.50.2300">
    <property type="match status" value="1"/>
</dbReference>
<evidence type="ECO:0000259" key="4">
    <source>
        <dbReference type="PROSITE" id="PS50110"/>
    </source>
</evidence>
<dbReference type="Pfam" id="PF00072">
    <property type="entry name" value="Response_reg"/>
    <property type="match status" value="1"/>
</dbReference>